<dbReference type="EMBL" id="CBTK010000261">
    <property type="protein sequence ID" value="CDH46380.1"/>
    <property type="molecule type" value="Genomic_DNA"/>
</dbReference>
<dbReference type="Gene3D" id="1.20.5.1930">
    <property type="match status" value="1"/>
</dbReference>
<evidence type="ECO:0000313" key="10">
    <source>
        <dbReference type="EMBL" id="CDH46380.1"/>
    </source>
</evidence>
<dbReference type="AlphaFoldDB" id="A0A7U7GE32"/>
<dbReference type="GO" id="GO:0016020">
    <property type="term" value="C:membrane"/>
    <property type="evidence" value="ECO:0007669"/>
    <property type="project" value="InterPro"/>
</dbReference>
<dbReference type="GO" id="GO:0000155">
    <property type="term" value="F:phosphorelay sensor kinase activity"/>
    <property type="evidence" value="ECO:0007669"/>
    <property type="project" value="InterPro"/>
</dbReference>
<dbReference type="InterPro" id="IPR003594">
    <property type="entry name" value="HATPase_dom"/>
</dbReference>
<keyword evidence="3" id="KW-0597">Phosphoprotein</keyword>
<dbReference type="InterPro" id="IPR050482">
    <property type="entry name" value="Sensor_HK_TwoCompSys"/>
</dbReference>
<dbReference type="GO" id="GO:0046983">
    <property type="term" value="F:protein dimerization activity"/>
    <property type="evidence" value="ECO:0007669"/>
    <property type="project" value="InterPro"/>
</dbReference>
<organism evidence="10 11">
    <name type="scientific">Candidatus Contendobacter odensis Run_B_J11</name>
    <dbReference type="NCBI Taxonomy" id="1400861"/>
    <lineage>
        <taxon>Bacteria</taxon>
        <taxon>Pseudomonadati</taxon>
        <taxon>Pseudomonadota</taxon>
        <taxon>Gammaproteobacteria</taxon>
        <taxon>Candidatus Competibacteraceae</taxon>
        <taxon>Candidatus Contendibacter</taxon>
    </lineage>
</organism>
<evidence type="ECO:0000313" key="11">
    <source>
        <dbReference type="Proteomes" id="UP000019184"/>
    </source>
</evidence>
<dbReference type="InterPro" id="IPR036890">
    <property type="entry name" value="HATPase_C_sf"/>
</dbReference>
<dbReference type="GO" id="GO:0005524">
    <property type="term" value="F:ATP binding"/>
    <property type="evidence" value="ECO:0007669"/>
    <property type="project" value="UniProtKB-KW"/>
</dbReference>
<reference evidence="10 11" key="1">
    <citation type="journal article" date="2014" name="ISME J.">
        <title>Candidatus Competibacter-lineage genomes retrieved from metagenomes reveal functional metabolic diversity.</title>
        <authorList>
            <person name="McIlroy S.J."/>
            <person name="Albertsen M."/>
            <person name="Andresen E.K."/>
            <person name="Saunders A.M."/>
            <person name="Kristiansen R."/>
            <person name="Stokholm-Bjerregaard M."/>
            <person name="Nielsen K.L."/>
            <person name="Nielsen P.H."/>
        </authorList>
    </citation>
    <scope>NUCLEOTIDE SEQUENCE [LARGE SCALE GENOMIC DNA]</scope>
    <source>
        <strain evidence="10 11">Run_B_J11</strain>
    </source>
</reference>
<dbReference type="CDD" id="cd16917">
    <property type="entry name" value="HATPase_UhpB-NarQ-NarX-like"/>
    <property type="match status" value="1"/>
</dbReference>
<gene>
    <name evidence="10" type="ORF">BN874_460001</name>
</gene>
<evidence type="ECO:0000256" key="4">
    <source>
        <dbReference type="ARBA" id="ARBA00022679"/>
    </source>
</evidence>
<dbReference type="Pfam" id="PF07730">
    <property type="entry name" value="HisKA_3"/>
    <property type="match status" value="1"/>
</dbReference>
<protein>
    <recommendedName>
        <fullName evidence="2">histidine kinase</fullName>
        <ecNumber evidence="2">2.7.13.3</ecNumber>
    </recommendedName>
</protein>
<dbReference type="OrthoDB" id="9811306at2"/>
<name>A0A7U7GE32_9GAMM</name>
<dbReference type="InterPro" id="IPR005467">
    <property type="entry name" value="His_kinase_dom"/>
</dbReference>
<evidence type="ECO:0000259" key="9">
    <source>
        <dbReference type="PROSITE" id="PS50109"/>
    </source>
</evidence>
<feature type="domain" description="Histidine kinase" evidence="9">
    <location>
        <begin position="113"/>
        <end position="311"/>
    </location>
</feature>
<dbReference type="EC" id="2.7.13.3" evidence="2"/>
<evidence type="ECO:0000256" key="1">
    <source>
        <dbReference type="ARBA" id="ARBA00000085"/>
    </source>
</evidence>
<proteinExistence type="predicted"/>
<evidence type="ECO:0000256" key="5">
    <source>
        <dbReference type="ARBA" id="ARBA00022741"/>
    </source>
</evidence>
<dbReference type="InterPro" id="IPR011712">
    <property type="entry name" value="Sig_transdc_His_kin_sub3_dim/P"/>
</dbReference>
<keyword evidence="11" id="KW-1185">Reference proteome</keyword>
<keyword evidence="4 10" id="KW-0808">Transferase</keyword>
<evidence type="ECO:0000256" key="6">
    <source>
        <dbReference type="ARBA" id="ARBA00022777"/>
    </source>
</evidence>
<comment type="caution">
    <text evidence="10">The sequence shown here is derived from an EMBL/GenBank/DDBJ whole genome shotgun (WGS) entry which is preliminary data.</text>
</comment>
<dbReference type="Gene3D" id="3.30.565.10">
    <property type="entry name" value="Histidine kinase-like ATPase, C-terminal domain"/>
    <property type="match status" value="1"/>
</dbReference>
<dbReference type="Proteomes" id="UP000019184">
    <property type="component" value="Unassembled WGS sequence"/>
</dbReference>
<dbReference type="PROSITE" id="PS50109">
    <property type="entry name" value="HIS_KIN"/>
    <property type="match status" value="1"/>
</dbReference>
<sequence length="326" mass="36546">MIDPVTHQATQVFSTRPRPTAVPPFCSRPNCTACWGDGTTHPLDARNEIFSIPVKDQGQQFGVLIVRNPGLEGVAAWQLPLLEAVARHLAATLRTTEQIKHRQQLDLLEERNAIARELHDSLAQSLSYLKIQISRLQALLSDAETAPEARDIVNELRKGLNSAYRQLRELITTFRLKMEYTQMEDSLSEVAQEFSRRGHLPIDLDCAGWQCKLKPNEQIHVMHIIREALNNAVKHAHANRITIRLSSSLDSGEAIIAVSDNGVGLPAHLERENHFGLSIMRERARHLSGTLDLESQPAGGLHVQLRFMPAAHRPSPTEHTHEARYA</sequence>
<dbReference type="PANTHER" id="PTHR24421">
    <property type="entry name" value="NITRATE/NITRITE SENSOR PROTEIN NARX-RELATED"/>
    <property type="match status" value="1"/>
</dbReference>
<evidence type="ECO:0000256" key="2">
    <source>
        <dbReference type="ARBA" id="ARBA00012438"/>
    </source>
</evidence>
<evidence type="ECO:0000256" key="7">
    <source>
        <dbReference type="ARBA" id="ARBA00022840"/>
    </source>
</evidence>
<accession>A0A7U7GE32</accession>
<comment type="catalytic activity">
    <reaction evidence="1">
        <text>ATP + protein L-histidine = ADP + protein N-phospho-L-histidine.</text>
        <dbReference type="EC" id="2.7.13.3"/>
    </reaction>
</comment>
<dbReference type="SUPFAM" id="SSF55874">
    <property type="entry name" value="ATPase domain of HSP90 chaperone/DNA topoisomerase II/histidine kinase"/>
    <property type="match status" value="1"/>
</dbReference>
<dbReference type="SMART" id="SM00387">
    <property type="entry name" value="HATPase_c"/>
    <property type="match status" value="1"/>
</dbReference>
<keyword evidence="7" id="KW-0067">ATP-binding</keyword>
<dbReference type="Pfam" id="PF02518">
    <property type="entry name" value="HATPase_c"/>
    <property type="match status" value="1"/>
</dbReference>
<keyword evidence="6 10" id="KW-0418">Kinase</keyword>
<evidence type="ECO:0000256" key="3">
    <source>
        <dbReference type="ARBA" id="ARBA00022553"/>
    </source>
</evidence>
<keyword evidence="5" id="KW-0547">Nucleotide-binding</keyword>
<dbReference type="PANTHER" id="PTHR24421:SF10">
    <property type="entry name" value="NITRATE_NITRITE SENSOR PROTEIN NARQ"/>
    <property type="match status" value="1"/>
</dbReference>
<keyword evidence="8" id="KW-0902">Two-component regulatory system</keyword>
<evidence type="ECO:0000256" key="8">
    <source>
        <dbReference type="ARBA" id="ARBA00023012"/>
    </source>
</evidence>